<organism evidence="3">
    <name type="scientific">Mycoplasmopsis gallinacea</name>
    <dbReference type="NCBI Taxonomy" id="29556"/>
    <lineage>
        <taxon>Bacteria</taxon>
        <taxon>Bacillati</taxon>
        <taxon>Mycoplasmatota</taxon>
        <taxon>Mycoplasmoidales</taxon>
        <taxon>Metamycoplasmataceae</taxon>
        <taxon>Mycoplasmopsis</taxon>
    </lineage>
</organism>
<dbReference type="HOGENOM" id="CLU_2143108_0_0_14"/>
<evidence type="ECO:0000313" key="2">
    <source>
        <dbReference type="EMBL" id="AKA49741.1"/>
    </source>
</evidence>
<reference evidence="2 3" key="1">
    <citation type="journal article" date="2015" name="Genome Announc.">
        <title>Complete Genome Sequence of Mycoplasma meleagridis, a Possible Emerging Pathogen in Chickens.</title>
        <authorList>
            <person name="Abolnik C."/>
        </authorList>
    </citation>
    <scope>NUCLEOTIDE SEQUENCE [LARGE SCALE GENOMIC DNA]</scope>
    <source>
        <strain evidence="2 3">B2096 8B</strain>
    </source>
</reference>
<feature type="domain" description="Smr" evidence="1">
    <location>
        <begin position="4"/>
        <end position="72"/>
    </location>
</feature>
<dbReference type="Gene3D" id="3.30.1370.110">
    <property type="match status" value="1"/>
</dbReference>
<accession>A0A0D5ZIW6</accession>
<dbReference type="AlphaFoldDB" id="A0A0D5ZIW6"/>
<dbReference type="SUPFAM" id="SSF160443">
    <property type="entry name" value="SMR domain-like"/>
    <property type="match status" value="1"/>
</dbReference>
<name>A0A0D5ZIW6_9BACT</name>
<proteinExistence type="predicted"/>
<dbReference type="InterPro" id="IPR002625">
    <property type="entry name" value="Smr_dom"/>
</dbReference>
<dbReference type="Pfam" id="PF01713">
    <property type="entry name" value="Smr"/>
    <property type="match status" value="1"/>
</dbReference>
<evidence type="ECO:0000259" key="1">
    <source>
        <dbReference type="PROSITE" id="PS50828"/>
    </source>
</evidence>
<dbReference type="PROSITE" id="PS50828">
    <property type="entry name" value="SMR"/>
    <property type="match status" value="1"/>
</dbReference>
<dbReference type="KEGG" id="mgb:VO56_00380"/>
<sequence length="112" mass="13178">MKVIDLHGLEVEDLIKVVSNVIYEFKLEKVKKIHFITGKGTGALKTNLENLLDSEGIYYSVHNNGGLYEIAFWNQNQNKQYYSYNEYLFDEYLADEEEIDDIFNDSLDHFKK</sequence>
<gene>
    <name evidence="2" type="ORF">VO56_00380</name>
</gene>
<evidence type="ECO:0000313" key="3">
    <source>
        <dbReference type="Proteomes" id="UP000032722"/>
    </source>
</evidence>
<protein>
    <recommendedName>
        <fullName evidence="1">Smr domain-containing protein</fullName>
    </recommendedName>
</protein>
<dbReference type="EMBL" id="CP011021">
    <property type="protein sequence ID" value="AKA49741.1"/>
    <property type="molecule type" value="Genomic_DNA"/>
</dbReference>
<dbReference type="Proteomes" id="UP000032722">
    <property type="component" value="Chromosome"/>
</dbReference>
<dbReference type="PATRIC" id="fig|29556.3.peg.77"/>
<dbReference type="InterPro" id="IPR036063">
    <property type="entry name" value="Smr_dom_sf"/>
</dbReference>